<evidence type="ECO:0000256" key="2">
    <source>
        <dbReference type="SAM" id="Phobius"/>
    </source>
</evidence>
<dbReference type="InterPro" id="IPR003675">
    <property type="entry name" value="Rce1/LyrA-like_dom"/>
</dbReference>
<evidence type="ECO:0000256" key="1">
    <source>
        <dbReference type="SAM" id="MobiDB-lite"/>
    </source>
</evidence>
<feature type="transmembrane region" description="Helical" evidence="2">
    <location>
        <begin position="155"/>
        <end position="173"/>
    </location>
</feature>
<organism evidence="4 5">
    <name type="scientific">Ammonicoccus fulvus</name>
    <dbReference type="NCBI Taxonomy" id="3138240"/>
    <lineage>
        <taxon>Bacteria</taxon>
        <taxon>Bacillati</taxon>
        <taxon>Actinomycetota</taxon>
        <taxon>Actinomycetes</taxon>
        <taxon>Propionibacteriales</taxon>
        <taxon>Propionibacteriaceae</taxon>
        <taxon>Ammonicoccus</taxon>
    </lineage>
</organism>
<feature type="transmembrane region" description="Helical" evidence="2">
    <location>
        <begin position="220"/>
        <end position="240"/>
    </location>
</feature>
<protein>
    <submittedName>
        <fullName evidence="4">CPBP family glutamic-type intramembrane protease</fullName>
        <ecNumber evidence="4">3.4.-.-</ecNumber>
    </submittedName>
</protein>
<feature type="transmembrane region" description="Helical" evidence="2">
    <location>
        <begin position="121"/>
        <end position="143"/>
    </location>
</feature>
<keyword evidence="4" id="KW-0378">Hydrolase</keyword>
<keyword evidence="5" id="KW-1185">Reference proteome</keyword>
<sequence length="300" mass="32881">MKQRIGLTLAIFIGVTAVVSAIGFWLHVHYAIAYWVFNLGSFGPLLGGLAVLALNRPLGLGARWVPGLGFNSQVVRRTLLITGVALAIVLACVQFYTFFRWQMKPIPLPLVPHPLALPGDVGTIFGLVALGMLIGLIMEEFAWRTILQPTLRQRYNVLTTGVVLGAIWATWSWPAWQGAITRLVAEQSVLEFILFLAGHYVTCIAISLIFVVLHSRMRVGHWVSAVAFRLVFGLGFFLILDEETGRWQAMFAISLACSAAAAVGLYYYRRAALAQRARTARDQSARSTEPGPAEAQAGSQ</sequence>
<keyword evidence="4" id="KW-0645">Protease</keyword>
<reference evidence="4 5" key="1">
    <citation type="submission" date="2024-04" db="EMBL/GenBank/DDBJ databases">
        <title>Isolation of an actinomycete strain from pig manure.</title>
        <authorList>
            <person name="Gong T."/>
            <person name="Yu Z."/>
            <person name="An M."/>
            <person name="Wei C."/>
            <person name="Yang W."/>
            <person name="Liu L."/>
        </authorList>
    </citation>
    <scope>NUCLEOTIDE SEQUENCE [LARGE SCALE GENOMIC DNA]</scope>
    <source>
        <strain evidence="4 5">ZF39</strain>
    </source>
</reference>
<dbReference type="EC" id="3.4.-.-" evidence="4"/>
<dbReference type="GO" id="GO:0006508">
    <property type="term" value="P:proteolysis"/>
    <property type="evidence" value="ECO:0007669"/>
    <property type="project" value="UniProtKB-KW"/>
</dbReference>
<dbReference type="GO" id="GO:0008233">
    <property type="term" value="F:peptidase activity"/>
    <property type="evidence" value="ECO:0007669"/>
    <property type="project" value="UniProtKB-KW"/>
</dbReference>
<feature type="transmembrane region" description="Helical" evidence="2">
    <location>
        <begin position="193"/>
        <end position="213"/>
    </location>
</feature>
<keyword evidence="2" id="KW-1133">Transmembrane helix</keyword>
<dbReference type="Proteomes" id="UP001442841">
    <property type="component" value="Chromosome"/>
</dbReference>
<gene>
    <name evidence="4" type="ORF">AADG42_08900</name>
</gene>
<name>A0ABZ3FQN3_9ACTN</name>
<keyword evidence="2" id="KW-0812">Transmembrane</keyword>
<feature type="transmembrane region" description="Helical" evidence="2">
    <location>
        <begin position="32"/>
        <end position="54"/>
    </location>
</feature>
<dbReference type="Pfam" id="PF02517">
    <property type="entry name" value="Rce1-like"/>
    <property type="match status" value="1"/>
</dbReference>
<dbReference type="RefSeq" id="WP_425308861.1">
    <property type="nucleotide sequence ID" value="NZ_CP154795.1"/>
</dbReference>
<evidence type="ECO:0000313" key="4">
    <source>
        <dbReference type="EMBL" id="XAN07404.1"/>
    </source>
</evidence>
<evidence type="ECO:0000313" key="5">
    <source>
        <dbReference type="Proteomes" id="UP001442841"/>
    </source>
</evidence>
<feature type="transmembrane region" description="Helical" evidence="2">
    <location>
        <begin position="79"/>
        <end position="101"/>
    </location>
</feature>
<evidence type="ECO:0000259" key="3">
    <source>
        <dbReference type="Pfam" id="PF02517"/>
    </source>
</evidence>
<feature type="region of interest" description="Disordered" evidence="1">
    <location>
        <begin position="280"/>
        <end position="300"/>
    </location>
</feature>
<dbReference type="EMBL" id="CP154795">
    <property type="protein sequence ID" value="XAN07404.1"/>
    <property type="molecule type" value="Genomic_DNA"/>
</dbReference>
<proteinExistence type="predicted"/>
<feature type="domain" description="CAAX prenyl protease 2/Lysostaphin resistance protein A-like" evidence="3">
    <location>
        <begin position="125"/>
        <end position="184"/>
    </location>
</feature>
<accession>A0ABZ3FQN3</accession>
<feature type="transmembrane region" description="Helical" evidence="2">
    <location>
        <begin position="7"/>
        <end position="26"/>
    </location>
</feature>
<keyword evidence="2" id="KW-0472">Membrane</keyword>
<feature type="transmembrane region" description="Helical" evidence="2">
    <location>
        <begin position="246"/>
        <end position="268"/>
    </location>
</feature>